<reference evidence="1" key="1">
    <citation type="journal article" date="2020" name="Nature">
        <title>Giant virus diversity and host interactions through global metagenomics.</title>
        <authorList>
            <person name="Schulz F."/>
            <person name="Roux S."/>
            <person name="Paez-Espino D."/>
            <person name="Jungbluth S."/>
            <person name="Walsh D.A."/>
            <person name="Denef V.J."/>
            <person name="McMahon K.D."/>
            <person name="Konstantinidis K.T."/>
            <person name="Eloe-Fadrosh E.A."/>
            <person name="Kyrpides N.C."/>
            <person name="Woyke T."/>
        </authorList>
    </citation>
    <scope>NUCLEOTIDE SEQUENCE</scope>
    <source>
        <strain evidence="1">GVMAG-M-3300021473-15</strain>
    </source>
</reference>
<name>A0A6C0CTI1_9ZZZZ</name>
<accession>A0A6C0CTI1</accession>
<dbReference type="AlphaFoldDB" id="A0A6C0CTI1"/>
<dbReference type="Pfam" id="PF04947">
    <property type="entry name" value="Pox_VLTF3"/>
    <property type="match status" value="1"/>
</dbReference>
<proteinExistence type="predicted"/>
<organism evidence="1">
    <name type="scientific">viral metagenome</name>
    <dbReference type="NCBI Taxonomy" id="1070528"/>
    <lineage>
        <taxon>unclassified sequences</taxon>
        <taxon>metagenomes</taxon>
        <taxon>organismal metagenomes</taxon>
    </lineage>
</organism>
<evidence type="ECO:0000313" key="1">
    <source>
        <dbReference type="EMBL" id="QHT06795.1"/>
    </source>
</evidence>
<dbReference type="EMBL" id="MN739475">
    <property type="protein sequence ID" value="QHT06795.1"/>
    <property type="molecule type" value="Genomic_DNA"/>
</dbReference>
<sequence>MNENKLKRLHNHYVNDVKDKRSSILDVINDKMNDTQLTQKDQVDFLLKAMPFIYKYGEQCKKGKILNHDTITQNNPNQDEYDYKHDNNNDYVEDIDPMVYNSESDSDVDTNDSDSQQLITQNIEHYVNRTSILKRGKLYKEFMKECMDVWEEDEEDELVNAGTDEPYNVIADTTTNNARVTNFECAACKTNTMLYIINESLLVCTTCGLSDFYQDFSLMSYTSLTNNGEIITQFAYKRINHFREWLTQIQAKENTIIPKNIIVQIMKELKKERVVERKDITPDKIKRYLKKNGMSKYYEHIPTIICEICGRKNIQISYDIEQILIEKFKQIQEPFERHRPKNRKNFLSYSYTLHKLCQLIDRPDLLILFPLLKSRSKLYVQDTIWNNICHDLGWKFIPSI</sequence>
<dbReference type="GO" id="GO:0046782">
    <property type="term" value="P:regulation of viral transcription"/>
    <property type="evidence" value="ECO:0007669"/>
    <property type="project" value="InterPro"/>
</dbReference>
<dbReference type="InterPro" id="IPR007031">
    <property type="entry name" value="Poxvirus_VLTF3"/>
</dbReference>
<protein>
    <submittedName>
        <fullName evidence="1">Uncharacterized protein</fullName>
    </submittedName>
</protein>